<accession>A0ACD1G393</accession>
<keyword evidence="2" id="KW-1185">Reference proteome</keyword>
<proteinExistence type="predicted"/>
<sequence>MAMHQQRPLSLSLSVCACAAHTHSISPLLFKDKKKKEKGSIAVINGTVPFASRLRSVCSALHK</sequence>
<evidence type="ECO:0000313" key="1">
    <source>
        <dbReference type="EMBL" id="RAH43723.1"/>
    </source>
</evidence>
<dbReference type="Proteomes" id="UP000249057">
    <property type="component" value="Unassembled WGS sequence"/>
</dbReference>
<gene>
    <name evidence="1" type="ORF">BO95DRAFT_444886</name>
</gene>
<organism evidence="1 2">
    <name type="scientific">Aspergillus brunneoviolaceus CBS 621.78</name>
    <dbReference type="NCBI Taxonomy" id="1450534"/>
    <lineage>
        <taxon>Eukaryota</taxon>
        <taxon>Fungi</taxon>
        <taxon>Dikarya</taxon>
        <taxon>Ascomycota</taxon>
        <taxon>Pezizomycotina</taxon>
        <taxon>Eurotiomycetes</taxon>
        <taxon>Eurotiomycetidae</taxon>
        <taxon>Eurotiales</taxon>
        <taxon>Aspergillaceae</taxon>
        <taxon>Aspergillus</taxon>
        <taxon>Aspergillus subgen. Circumdati</taxon>
    </lineage>
</organism>
<reference evidence="1" key="1">
    <citation type="submission" date="2018-02" db="EMBL/GenBank/DDBJ databases">
        <title>The genomes of Aspergillus section Nigri reveals drivers in fungal speciation.</title>
        <authorList>
            <consortium name="DOE Joint Genome Institute"/>
            <person name="Vesth T.C."/>
            <person name="Nybo J."/>
            <person name="Theobald S."/>
            <person name="Brandl J."/>
            <person name="Frisvad J.C."/>
            <person name="Nielsen K.F."/>
            <person name="Lyhne E.K."/>
            <person name="Kogle M.E."/>
            <person name="Kuo A."/>
            <person name="Riley R."/>
            <person name="Clum A."/>
            <person name="Nolan M."/>
            <person name="Lipzen A."/>
            <person name="Salamov A."/>
            <person name="Henrissat B."/>
            <person name="Wiebenga A."/>
            <person name="De vries R.P."/>
            <person name="Grigoriev I.V."/>
            <person name="Mortensen U.H."/>
            <person name="Andersen M.R."/>
            <person name="Baker S.E."/>
        </authorList>
    </citation>
    <scope>NUCLEOTIDE SEQUENCE</scope>
    <source>
        <strain evidence="1">CBS 621.78</strain>
    </source>
</reference>
<protein>
    <submittedName>
        <fullName evidence="1">Uncharacterized protein</fullName>
    </submittedName>
</protein>
<evidence type="ECO:0000313" key="2">
    <source>
        <dbReference type="Proteomes" id="UP000249057"/>
    </source>
</evidence>
<dbReference type="EMBL" id="KZ825360">
    <property type="protein sequence ID" value="RAH43723.1"/>
    <property type="molecule type" value="Genomic_DNA"/>
</dbReference>
<name>A0ACD1G393_9EURO</name>